<keyword evidence="2" id="KW-1185">Reference proteome</keyword>
<sequence length="91" mass="9637">MMLKAKHIIIYVPPFEGSGGFGGSDIFGGLLNAVDGHPSDGFEITTTSDGHSLVIKLPCISYMCMAAKEGNGRVPVGISNDLEDLLKFLHS</sequence>
<accession>A0AAN7Z7Y5</accession>
<proteinExistence type="predicted"/>
<dbReference type="EMBL" id="JAWHQM010000024">
    <property type="protein sequence ID" value="KAK5632332.1"/>
    <property type="molecule type" value="Genomic_DNA"/>
</dbReference>
<dbReference type="AlphaFoldDB" id="A0AAN7Z7Y5"/>
<protein>
    <submittedName>
        <fullName evidence="1">Uncharacterized protein</fullName>
    </submittedName>
</protein>
<organism evidence="1 2">
    <name type="scientific">Xylaria bambusicola</name>
    <dbReference type="NCBI Taxonomy" id="326684"/>
    <lineage>
        <taxon>Eukaryota</taxon>
        <taxon>Fungi</taxon>
        <taxon>Dikarya</taxon>
        <taxon>Ascomycota</taxon>
        <taxon>Pezizomycotina</taxon>
        <taxon>Sordariomycetes</taxon>
        <taxon>Xylariomycetidae</taxon>
        <taxon>Xylariales</taxon>
        <taxon>Xylariaceae</taxon>
        <taxon>Xylaria</taxon>
    </lineage>
</organism>
<comment type="caution">
    <text evidence="1">The sequence shown here is derived from an EMBL/GenBank/DDBJ whole genome shotgun (WGS) entry which is preliminary data.</text>
</comment>
<evidence type="ECO:0000313" key="2">
    <source>
        <dbReference type="Proteomes" id="UP001305414"/>
    </source>
</evidence>
<reference evidence="1 2" key="1">
    <citation type="submission" date="2023-10" db="EMBL/GenBank/DDBJ databases">
        <title>Draft genome sequence of Xylaria bambusicola isolate GMP-LS, the root and basal stem rot pathogen of sugarcane in Indonesia.</title>
        <authorList>
            <person name="Selvaraj P."/>
            <person name="Muralishankar V."/>
            <person name="Muruganantham S."/>
            <person name="Sp S."/>
            <person name="Haryani S."/>
            <person name="Lau K.J.X."/>
            <person name="Naqvi N.I."/>
        </authorList>
    </citation>
    <scope>NUCLEOTIDE SEQUENCE [LARGE SCALE GENOMIC DNA]</scope>
    <source>
        <strain evidence="1">GMP-LS</strain>
    </source>
</reference>
<name>A0AAN7Z7Y5_9PEZI</name>
<dbReference type="Proteomes" id="UP001305414">
    <property type="component" value="Unassembled WGS sequence"/>
</dbReference>
<evidence type="ECO:0000313" key="1">
    <source>
        <dbReference type="EMBL" id="KAK5632332.1"/>
    </source>
</evidence>
<gene>
    <name evidence="1" type="ORF">RRF57_008046</name>
</gene>